<comment type="caution">
    <text evidence="5">The sequence shown here is derived from an EMBL/GenBank/DDBJ whole genome shotgun (WGS) entry which is preliminary data.</text>
</comment>
<dbReference type="GO" id="GO:0015833">
    <property type="term" value="P:peptide transport"/>
    <property type="evidence" value="ECO:0007669"/>
    <property type="project" value="InterPro"/>
</dbReference>
<dbReference type="EMBL" id="PYKI01002412">
    <property type="protein sequence ID" value="TGD51686.1"/>
    <property type="molecule type" value="Genomic_DNA"/>
</dbReference>
<dbReference type="InterPro" id="IPR013563">
    <property type="entry name" value="Oligopep_ABC_C"/>
</dbReference>
<evidence type="ECO:0000256" key="2">
    <source>
        <dbReference type="ARBA" id="ARBA00022741"/>
    </source>
</evidence>
<accession>A0A4Z0L4M8</accession>
<name>A0A4Z0L4M8_SALET</name>
<dbReference type="NCBIfam" id="TIGR01727">
    <property type="entry name" value="oligo_HPY"/>
    <property type="match status" value="1"/>
</dbReference>
<keyword evidence="3" id="KW-0067">ATP-binding</keyword>
<evidence type="ECO:0000256" key="3">
    <source>
        <dbReference type="ARBA" id="ARBA00022840"/>
    </source>
</evidence>
<dbReference type="GO" id="GO:0005524">
    <property type="term" value="F:ATP binding"/>
    <property type="evidence" value="ECO:0007669"/>
    <property type="project" value="UniProtKB-KW"/>
</dbReference>
<evidence type="ECO:0000256" key="1">
    <source>
        <dbReference type="ARBA" id="ARBA00022448"/>
    </source>
</evidence>
<dbReference type="AlphaFoldDB" id="A0A4Z0L4M8"/>
<dbReference type="PANTHER" id="PTHR43067:SF3">
    <property type="entry name" value="MALTOSE ABC TRANSPORTER, ATP-BINDING PROTEIN"/>
    <property type="match status" value="1"/>
</dbReference>
<keyword evidence="1" id="KW-0813">Transport</keyword>
<organism evidence="5 6">
    <name type="scientific">Salmonella enterica subsp. enterica serovar Poona</name>
    <dbReference type="NCBI Taxonomy" id="436295"/>
    <lineage>
        <taxon>Bacteria</taxon>
        <taxon>Pseudomonadati</taxon>
        <taxon>Pseudomonadota</taxon>
        <taxon>Gammaproteobacteria</taxon>
        <taxon>Enterobacterales</taxon>
        <taxon>Enterobacteriaceae</taxon>
        <taxon>Salmonella</taxon>
    </lineage>
</organism>
<feature type="domain" description="Oligopeptide/dipeptide ABC transporter C-terminal" evidence="4">
    <location>
        <begin position="14"/>
        <end position="48"/>
    </location>
</feature>
<keyword evidence="2" id="KW-0547">Nucleotide-binding</keyword>
<evidence type="ECO:0000259" key="4">
    <source>
        <dbReference type="Pfam" id="PF08352"/>
    </source>
</evidence>
<keyword evidence="6" id="KW-1185">Reference proteome</keyword>
<dbReference type="Pfam" id="PF08352">
    <property type="entry name" value="oligo_HPY"/>
    <property type="match status" value="1"/>
</dbReference>
<gene>
    <name evidence="5" type="ORF">C9F07_23840</name>
</gene>
<dbReference type="Proteomes" id="UP000298196">
    <property type="component" value="Unassembled WGS sequence"/>
</dbReference>
<dbReference type="PANTHER" id="PTHR43067">
    <property type="entry name" value="OLIGOPEPTIDE/DIPEPTIDE ABC TRANSPORTER, ATPASE SUBUNIT"/>
    <property type="match status" value="1"/>
</dbReference>
<reference evidence="5 6" key="1">
    <citation type="submission" date="2018-03" db="EMBL/GenBank/DDBJ databases">
        <title>Non-Typhoidal Salmonella genome sequencing and assembly.</title>
        <authorList>
            <person name="Matchawe C."/>
        </authorList>
    </citation>
    <scope>NUCLEOTIDE SEQUENCE [LARGE SCALE GENOMIC DNA]</scope>
    <source>
        <strain evidence="5 6">22sa</strain>
    </source>
</reference>
<protein>
    <recommendedName>
        <fullName evidence="4">Oligopeptide/dipeptide ABC transporter C-terminal domain-containing protein</fullName>
    </recommendedName>
</protein>
<feature type="non-terminal residue" evidence="5">
    <location>
        <position position="1"/>
    </location>
</feature>
<evidence type="ECO:0000313" key="5">
    <source>
        <dbReference type="EMBL" id="TGD51686.1"/>
    </source>
</evidence>
<evidence type="ECO:0000313" key="6">
    <source>
        <dbReference type="Proteomes" id="UP000298196"/>
    </source>
</evidence>
<proteinExistence type="predicted"/>
<sequence>SSVESSASASDVYKRLELLMIPGNPPNLLRLPNGCPFQPRCPHAMEICNNAPPLEAFSPGRLRACFKPVEELL</sequence>